<proteinExistence type="predicted"/>
<dbReference type="RefSeq" id="WP_263413623.1">
    <property type="nucleotide sequence ID" value="NZ_BAABBH010000001.1"/>
</dbReference>
<comment type="caution">
    <text evidence="2">The sequence shown here is derived from an EMBL/GenBank/DDBJ whole genome shotgun (WGS) entry which is preliminary data.</text>
</comment>
<dbReference type="Proteomes" id="UP001634747">
    <property type="component" value="Unassembled WGS sequence"/>
</dbReference>
<organism evidence="2 3">
    <name type="scientific">Terriglobus aquaticus</name>
    <dbReference type="NCBI Taxonomy" id="940139"/>
    <lineage>
        <taxon>Bacteria</taxon>
        <taxon>Pseudomonadati</taxon>
        <taxon>Acidobacteriota</taxon>
        <taxon>Terriglobia</taxon>
        <taxon>Terriglobales</taxon>
        <taxon>Acidobacteriaceae</taxon>
        <taxon>Terriglobus</taxon>
    </lineage>
</organism>
<evidence type="ECO:0000313" key="2">
    <source>
        <dbReference type="EMBL" id="MFN2974826.1"/>
    </source>
</evidence>
<name>A0ABW9KGF3_9BACT</name>
<feature type="signal peptide" evidence="1">
    <location>
        <begin position="1"/>
        <end position="32"/>
    </location>
</feature>
<keyword evidence="3" id="KW-1185">Reference proteome</keyword>
<keyword evidence="1" id="KW-0732">Signal</keyword>
<gene>
    <name evidence="2" type="ORF">ACK2TP_03545</name>
</gene>
<accession>A0ABW9KGF3</accession>
<dbReference type="EMBL" id="JBJYXY010000001">
    <property type="protein sequence ID" value="MFN2974826.1"/>
    <property type="molecule type" value="Genomic_DNA"/>
</dbReference>
<reference evidence="2 3" key="1">
    <citation type="submission" date="2024-12" db="EMBL/GenBank/DDBJ databases">
        <authorList>
            <person name="Lee Y."/>
        </authorList>
    </citation>
    <scope>NUCLEOTIDE SEQUENCE [LARGE SCALE GENOMIC DNA]</scope>
    <source>
        <strain evidence="2 3">03SUJ4</strain>
    </source>
</reference>
<evidence type="ECO:0000313" key="3">
    <source>
        <dbReference type="Proteomes" id="UP001634747"/>
    </source>
</evidence>
<feature type="chain" id="PRO_5046245754" evidence="1">
    <location>
        <begin position="33"/>
        <end position="600"/>
    </location>
</feature>
<protein>
    <submittedName>
        <fullName evidence="2">Uncharacterized protein</fullName>
    </submittedName>
</protein>
<evidence type="ECO:0000256" key="1">
    <source>
        <dbReference type="SAM" id="SignalP"/>
    </source>
</evidence>
<sequence>MPRLPFMQHNALSEIIRGLLLCLASSAGPLFAQDGLRITYGQQGIQTLAYRGQVLEDVGRYPEDAFHIWHMKSTDLAGRPLSDGEHGWGEATKRRTWNAATHTSTYEFGWGTIVTEFNQQGDTLNVTVTEVNHTGSGIRFAGATLYPFALHFPRLPAGFADARSHQFAFNTTGPSVTVADFGDGEVAAVVPEVTKPLYSGFQPLATPNAYTALVSSTAPDSLAVFEPHRDRSIEPGQTDRFTVSFRFAPSGTPRATIGADAYAAWAAHWPARLHWSDRRIVGTAYLASSAPGDRSRPAGYANNPRRYFNTGDSHDFDIRSADGIVKFQRRVLQQAADIVTNLRRLHAQGVITWDVEGEEYPMNTSYVCAPDQIATIAPEMEAVVQDPQSKFQGMRLDDAYFRTIRDAGFRVGVCVRPQNFVRSAAGSAEQVSLSSRADIAALLIRKMRFAHDRWGATLFYLDSTVDPRGAVLDASIVQQAAAAMPDSLLIPEESTPAFYADTAPFQSFLFHGDLGTPADIYAMYPSAFSANLVNDVGAAQLEAHRAELTEAIRRGDILMVHADSWHPNNDVVLRMVADAADSGKRHRAGAAPHSTGAPAK</sequence>